<dbReference type="GO" id="GO:0009423">
    <property type="term" value="P:chorismate biosynthetic process"/>
    <property type="evidence" value="ECO:0007669"/>
    <property type="project" value="UniProtKB-UniRule"/>
</dbReference>
<feature type="binding site" evidence="11">
    <location>
        <position position="299"/>
    </location>
    <ligand>
        <name>FMN</name>
        <dbReference type="ChEBI" id="CHEBI:58210"/>
    </ligand>
</feature>
<evidence type="ECO:0000256" key="7">
    <source>
        <dbReference type="ARBA" id="ARBA00022827"/>
    </source>
</evidence>
<dbReference type="SUPFAM" id="SSF103263">
    <property type="entry name" value="Chorismate synthase, AroC"/>
    <property type="match status" value="1"/>
</dbReference>
<dbReference type="InterPro" id="IPR035904">
    <property type="entry name" value="Chorismate_synth_AroC_sf"/>
</dbReference>
<evidence type="ECO:0000256" key="5">
    <source>
        <dbReference type="ARBA" id="ARBA00022630"/>
    </source>
</evidence>
<dbReference type="Proteomes" id="UP000256541">
    <property type="component" value="Unassembled WGS sequence"/>
</dbReference>
<keyword evidence="6 11" id="KW-0288">FMN</keyword>
<dbReference type="Pfam" id="PF01264">
    <property type="entry name" value="Chorismate_synt"/>
    <property type="match status" value="1"/>
</dbReference>
<protein>
    <recommendedName>
        <fullName evidence="3 11">Chorismate synthase</fullName>
        <shortName evidence="11">CS</shortName>
        <ecNumber evidence="3 11">4.2.3.5</ecNumber>
    </recommendedName>
    <alternativeName>
        <fullName evidence="11">5-enolpyruvylshikimate-3-phosphate phospholyase</fullName>
    </alternativeName>
</protein>
<evidence type="ECO:0000256" key="2">
    <source>
        <dbReference type="ARBA" id="ARBA00008014"/>
    </source>
</evidence>
<evidence type="ECO:0000256" key="9">
    <source>
        <dbReference type="ARBA" id="ARBA00023141"/>
    </source>
</evidence>
<evidence type="ECO:0000256" key="1">
    <source>
        <dbReference type="ARBA" id="ARBA00005044"/>
    </source>
</evidence>
<keyword evidence="10 11" id="KW-0456">Lyase</keyword>
<dbReference type="UniPathway" id="UPA00053">
    <property type="reaction ID" value="UER00090"/>
</dbReference>
<feature type="binding site" evidence="11">
    <location>
        <begin position="314"/>
        <end position="318"/>
    </location>
    <ligand>
        <name>FMN</name>
        <dbReference type="ChEBI" id="CHEBI:58210"/>
    </ligand>
</feature>
<comment type="function">
    <text evidence="11">Catalyzes the anti-1,4-elimination of the C-3 phosphate and the C-6 proR hydrogen from 5-enolpyruvylshikimate-3-phosphate (EPSP) to yield chorismate, which is the branch point compound that serves as the starting substrate for the three terminal pathways of aromatic amino acid biosynthesis. This reaction introduces a second double bond into the aromatic ring system.</text>
</comment>
<evidence type="ECO:0000256" key="4">
    <source>
        <dbReference type="ARBA" id="ARBA00022605"/>
    </source>
</evidence>
<evidence type="ECO:0000256" key="6">
    <source>
        <dbReference type="ARBA" id="ARBA00022643"/>
    </source>
</evidence>
<feature type="region of interest" description="Disordered" evidence="13">
    <location>
        <begin position="94"/>
        <end position="113"/>
    </location>
</feature>
<evidence type="ECO:0000313" key="14">
    <source>
        <dbReference type="EMBL" id="RFA14761.1"/>
    </source>
</evidence>
<feature type="compositionally biased region" description="Basic and acidic residues" evidence="13">
    <location>
        <begin position="395"/>
        <end position="409"/>
    </location>
</feature>
<dbReference type="RefSeq" id="WP_172582273.1">
    <property type="nucleotide sequence ID" value="NZ_NBXB01000027.1"/>
</dbReference>
<feature type="binding site" evidence="11">
    <location>
        <position position="46"/>
    </location>
    <ligand>
        <name>NADP(+)</name>
        <dbReference type="ChEBI" id="CHEBI:58349"/>
    </ligand>
</feature>
<accession>A0A3E0VYF2</accession>
<dbReference type="NCBIfam" id="NF003793">
    <property type="entry name" value="PRK05382.1"/>
    <property type="match status" value="1"/>
</dbReference>
<dbReference type="GO" id="GO:0004107">
    <property type="term" value="F:chorismate synthase activity"/>
    <property type="evidence" value="ECO:0007669"/>
    <property type="project" value="UniProtKB-UniRule"/>
</dbReference>
<dbReference type="PROSITE" id="PS00788">
    <property type="entry name" value="CHORISMATE_SYNTHASE_2"/>
    <property type="match status" value="1"/>
</dbReference>
<evidence type="ECO:0000256" key="8">
    <source>
        <dbReference type="ARBA" id="ARBA00022857"/>
    </source>
</evidence>
<dbReference type="FunFam" id="3.60.150.10:FF:000002">
    <property type="entry name" value="Chorismate synthase"/>
    <property type="match status" value="1"/>
</dbReference>
<dbReference type="PANTHER" id="PTHR21085:SF0">
    <property type="entry name" value="CHORISMATE SYNTHASE"/>
    <property type="match status" value="1"/>
</dbReference>
<keyword evidence="7 11" id="KW-0274">FAD</keyword>
<keyword evidence="5 11" id="KW-0285">Flavoprotein</keyword>
<evidence type="ECO:0000256" key="3">
    <source>
        <dbReference type="ARBA" id="ARBA00013036"/>
    </source>
</evidence>
<feature type="binding site" evidence="11">
    <location>
        <position position="340"/>
    </location>
    <ligand>
        <name>FMN</name>
        <dbReference type="ChEBI" id="CHEBI:58210"/>
    </ligand>
</feature>
<dbReference type="EMBL" id="NBXB01000027">
    <property type="protein sequence ID" value="RFA14761.1"/>
    <property type="molecule type" value="Genomic_DNA"/>
</dbReference>
<dbReference type="GO" id="GO:0005829">
    <property type="term" value="C:cytosol"/>
    <property type="evidence" value="ECO:0007669"/>
    <property type="project" value="TreeGrafter"/>
</dbReference>
<feature type="binding site" evidence="11">
    <location>
        <position position="40"/>
    </location>
    <ligand>
        <name>NADP(+)</name>
        <dbReference type="ChEBI" id="CHEBI:58349"/>
    </ligand>
</feature>
<feature type="compositionally biased region" description="Low complexity" evidence="13">
    <location>
        <begin position="430"/>
        <end position="439"/>
    </location>
</feature>
<dbReference type="InterPro" id="IPR020541">
    <property type="entry name" value="Chorismate_synthase_CS"/>
</dbReference>
<dbReference type="PROSITE" id="PS00787">
    <property type="entry name" value="CHORISMATE_SYNTHASE_1"/>
    <property type="match status" value="1"/>
</dbReference>
<sequence>MLRWLTAGESHGPELIAILEGLPSGIPVSVENIQTDLARRKLGYGRGARMKFEQDEVSLSGGIVHGFTLGSPVAIRVGNTEWPKWTEVMGAAPLDGEAKSTGRGAPLTRPRPGHADLVGMQKYGFEEARPILERASARETAARVALGAVARNFLAELGITLVSHTLSIGPVRVPEGSRLPRPSDVDMLDADPLRCFDPATSALMVAEVDDAHKEGDTLGGVVEVLAYGLPPGLGSHVHWDRRLDSQLAAALMGIQAIKGVEVGDGFLTTTRRGSQAHDELFEVDGEIGRSSDRAGGTEGGMSTGTVLRVRAGMKPIATVPHSLRTVDVATGEAAAANHQRSDVCAVPAAGVVAEAMVALVLANAVQEKFGGDSVRETKRNLDGYLAAIPAALRSGHEAVEAPERGDETPAVRSDGTSAAPMRDGFDRGLPDAGPGPADADPADDGRAPDDPTGIR</sequence>
<dbReference type="GO" id="GO:0008652">
    <property type="term" value="P:amino acid biosynthetic process"/>
    <property type="evidence" value="ECO:0007669"/>
    <property type="project" value="UniProtKB-KW"/>
</dbReference>
<dbReference type="AlphaFoldDB" id="A0A3E0VYF2"/>
<feature type="binding site" evidence="11">
    <location>
        <begin position="134"/>
        <end position="136"/>
    </location>
    <ligand>
        <name>FMN</name>
        <dbReference type="ChEBI" id="CHEBI:58210"/>
    </ligand>
</feature>
<reference evidence="14 15" key="1">
    <citation type="submission" date="2017-04" db="EMBL/GenBank/DDBJ databases">
        <title>Comparative genome analysis of Subtercola boreus.</title>
        <authorList>
            <person name="Cho Y.-J."/>
            <person name="Cho A."/>
            <person name="Kim O.-S."/>
            <person name="Lee J.-I."/>
        </authorList>
    </citation>
    <scope>NUCLEOTIDE SEQUENCE [LARGE SCALE GENOMIC DNA]</scope>
    <source>
        <strain evidence="14 15">P27479</strain>
    </source>
</reference>
<comment type="pathway">
    <text evidence="1 11 12">Metabolic intermediate biosynthesis; chorismate biosynthesis; chorismate from D-erythrose 4-phosphate and phosphoenolpyruvate: step 7/7.</text>
</comment>
<dbReference type="PANTHER" id="PTHR21085">
    <property type="entry name" value="CHORISMATE SYNTHASE"/>
    <property type="match status" value="1"/>
</dbReference>
<keyword evidence="9 11" id="KW-0057">Aromatic amino acid biosynthesis</keyword>
<comment type="caution">
    <text evidence="14">The sequence shown here is derived from an EMBL/GenBank/DDBJ whole genome shotgun (WGS) entry which is preliminary data.</text>
</comment>
<comment type="catalytic activity">
    <reaction evidence="11 12">
        <text>5-O-(1-carboxyvinyl)-3-phosphoshikimate = chorismate + phosphate</text>
        <dbReference type="Rhea" id="RHEA:21020"/>
        <dbReference type="ChEBI" id="CHEBI:29748"/>
        <dbReference type="ChEBI" id="CHEBI:43474"/>
        <dbReference type="ChEBI" id="CHEBI:57701"/>
        <dbReference type="EC" id="4.2.3.5"/>
    </reaction>
</comment>
<dbReference type="GO" id="GO:0009073">
    <property type="term" value="P:aromatic amino acid family biosynthetic process"/>
    <property type="evidence" value="ECO:0007669"/>
    <property type="project" value="UniProtKB-KW"/>
</dbReference>
<dbReference type="EC" id="4.2.3.5" evidence="3 11"/>
<name>A0A3E0VYF2_9MICO</name>
<dbReference type="Gene3D" id="3.60.150.10">
    <property type="entry name" value="Chorismate synthase AroC"/>
    <property type="match status" value="1"/>
</dbReference>
<comment type="similarity">
    <text evidence="2 11 12">Belongs to the chorismate synthase family.</text>
</comment>
<dbReference type="CDD" id="cd07304">
    <property type="entry name" value="Chorismate_synthase"/>
    <property type="match status" value="1"/>
</dbReference>
<feature type="binding site" evidence="11">
    <location>
        <begin position="255"/>
        <end position="256"/>
    </location>
    <ligand>
        <name>FMN</name>
        <dbReference type="ChEBI" id="CHEBI:58210"/>
    </ligand>
</feature>
<organism evidence="14 15">
    <name type="scientific">Subtercola boreus</name>
    <dbReference type="NCBI Taxonomy" id="120213"/>
    <lineage>
        <taxon>Bacteria</taxon>
        <taxon>Bacillati</taxon>
        <taxon>Actinomycetota</taxon>
        <taxon>Actinomycetes</taxon>
        <taxon>Micrococcales</taxon>
        <taxon>Microbacteriaceae</taxon>
        <taxon>Subtercola</taxon>
    </lineage>
</organism>
<gene>
    <name evidence="11" type="primary">aroC</name>
    <name evidence="14" type="ORF">B7R22_08575</name>
</gene>
<evidence type="ECO:0000313" key="15">
    <source>
        <dbReference type="Proteomes" id="UP000256541"/>
    </source>
</evidence>
<evidence type="ECO:0000256" key="10">
    <source>
        <dbReference type="ARBA" id="ARBA00023239"/>
    </source>
</evidence>
<evidence type="ECO:0000256" key="13">
    <source>
        <dbReference type="SAM" id="MobiDB-lite"/>
    </source>
</evidence>
<dbReference type="InterPro" id="IPR000453">
    <property type="entry name" value="Chorismate_synth"/>
</dbReference>
<keyword evidence="8 11" id="KW-0521">NADP</keyword>
<comment type="subunit">
    <text evidence="11">Homotetramer.</text>
</comment>
<comment type="cofactor">
    <cofactor evidence="11 12">
        <name>FMNH2</name>
        <dbReference type="ChEBI" id="CHEBI:57618"/>
    </cofactor>
    <text evidence="11 12">Reduced FMN (FMNH(2)).</text>
</comment>
<evidence type="ECO:0000256" key="11">
    <source>
        <dbReference type="HAMAP-Rule" id="MF_00300"/>
    </source>
</evidence>
<feature type="region of interest" description="Disordered" evidence="13">
    <location>
        <begin position="395"/>
        <end position="455"/>
    </location>
</feature>
<evidence type="ECO:0000256" key="12">
    <source>
        <dbReference type="RuleBase" id="RU000605"/>
    </source>
</evidence>
<keyword evidence="4 11" id="KW-0028">Amino-acid biosynthesis</keyword>
<dbReference type="GO" id="GO:0010181">
    <property type="term" value="F:FMN binding"/>
    <property type="evidence" value="ECO:0007669"/>
    <property type="project" value="TreeGrafter"/>
</dbReference>
<dbReference type="NCBIfam" id="TIGR00033">
    <property type="entry name" value="aroC"/>
    <property type="match status" value="1"/>
</dbReference>
<proteinExistence type="inferred from homology"/>
<dbReference type="HAMAP" id="MF_00300">
    <property type="entry name" value="Chorismate_synth"/>
    <property type="match status" value="1"/>
</dbReference>
<dbReference type="PROSITE" id="PS00789">
    <property type="entry name" value="CHORISMATE_SYNTHASE_3"/>
    <property type="match status" value="1"/>
</dbReference>